<dbReference type="PANTHER" id="PTHR30344:SF1">
    <property type="entry name" value="6-PHOSPHOGLUCONOLACTONASE"/>
    <property type="match status" value="1"/>
</dbReference>
<dbReference type="Pfam" id="PF10282">
    <property type="entry name" value="Lactonase"/>
    <property type="match status" value="1"/>
</dbReference>
<evidence type="ECO:0000313" key="3">
    <source>
        <dbReference type="Proteomes" id="UP001140510"/>
    </source>
</evidence>
<comment type="similarity">
    <text evidence="1">Belongs to the cycloisomerase 2 family.</text>
</comment>
<dbReference type="EMBL" id="JAPEVA010000194">
    <property type="protein sequence ID" value="KAJ4392903.1"/>
    <property type="molecule type" value="Genomic_DNA"/>
</dbReference>
<name>A0A9W8YU63_9PLEO</name>
<dbReference type="SUPFAM" id="SSF51004">
    <property type="entry name" value="C-terminal (heme d1) domain of cytochrome cd1-nitrite reductase"/>
    <property type="match status" value="1"/>
</dbReference>
<accession>A0A9W8YU63</accession>
<dbReference type="OrthoDB" id="9972196at2759"/>
<proteinExistence type="inferred from homology"/>
<dbReference type="Gene3D" id="2.130.10.10">
    <property type="entry name" value="YVTN repeat-like/Quinoprotein amine dehydrogenase"/>
    <property type="match status" value="1"/>
</dbReference>
<dbReference type="InterPro" id="IPR015943">
    <property type="entry name" value="WD40/YVTN_repeat-like_dom_sf"/>
</dbReference>
<gene>
    <name evidence="2" type="ORF">N0V91_011196</name>
</gene>
<organism evidence="2 3">
    <name type="scientific">Didymella pomorum</name>
    <dbReference type="NCBI Taxonomy" id="749634"/>
    <lineage>
        <taxon>Eukaryota</taxon>
        <taxon>Fungi</taxon>
        <taxon>Dikarya</taxon>
        <taxon>Ascomycota</taxon>
        <taxon>Pezizomycotina</taxon>
        <taxon>Dothideomycetes</taxon>
        <taxon>Pleosporomycetidae</taxon>
        <taxon>Pleosporales</taxon>
        <taxon>Pleosporineae</taxon>
        <taxon>Didymellaceae</taxon>
        <taxon>Didymella</taxon>
    </lineage>
</organism>
<sequence>MELPSNELGDDSANLFAAQSNGHLTTLSLTRHGESYNLTATSTTQDAGGNPSWLNIDSKQRLLYCLDRGQSNTTKGSLNSFRIGSTGALDKIASVDAPFSGVAASLFSLSKDQRAYVTAHYNKSAISAFSFPPDGSLDQASQIVYPTSTTVGPVPSRQNGSFSHHVILSPFSNHVLVPDLGADLIRVFTFDSENVAPLTERKPLRTWPGAGPRHGVFWQAPRKGSGEKEWFLLFNGELSQRVYTYRVTCIGDELAWEKVSEVVALGELGEGLEGNTAPTSGIAVSRFVIVSSRQHSFNLSPLHQKEESDSLSTFRIKDDGTLELVQIAPSGGYLPRQFSLNNKGDKVAVGHQANSTVVIWDRDVESGKIGAKLAEVKVSGPVVFVGWDE</sequence>
<evidence type="ECO:0000313" key="2">
    <source>
        <dbReference type="EMBL" id="KAJ4392903.1"/>
    </source>
</evidence>
<comment type="caution">
    <text evidence="2">The sequence shown here is derived from an EMBL/GenBank/DDBJ whole genome shotgun (WGS) entry which is preliminary data.</text>
</comment>
<dbReference type="AlphaFoldDB" id="A0A9W8YU63"/>
<dbReference type="GO" id="GO:0017057">
    <property type="term" value="F:6-phosphogluconolactonase activity"/>
    <property type="evidence" value="ECO:0007669"/>
    <property type="project" value="TreeGrafter"/>
</dbReference>
<dbReference type="InterPro" id="IPR019405">
    <property type="entry name" value="Lactonase_7-beta_prop"/>
</dbReference>
<keyword evidence="3" id="KW-1185">Reference proteome</keyword>
<evidence type="ECO:0000256" key="1">
    <source>
        <dbReference type="ARBA" id="ARBA00005564"/>
    </source>
</evidence>
<dbReference type="Proteomes" id="UP001140510">
    <property type="component" value="Unassembled WGS sequence"/>
</dbReference>
<evidence type="ECO:0008006" key="4">
    <source>
        <dbReference type="Google" id="ProtNLM"/>
    </source>
</evidence>
<dbReference type="InterPro" id="IPR011048">
    <property type="entry name" value="Haem_d1_sf"/>
</dbReference>
<protein>
    <recommendedName>
        <fullName evidence="4">Isomerase YbhE</fullName>
    </recommendedName>
</protein>
<reference evidence="2" key="1">
    <citation type="submission" date="2022-10" db="EMBL/GenBank/DDBJ databases">
        <title>Tapping the CABI collections for fungal endophytes: first genome assemblies for Collariella, Neodidymelliopsis, Ascochyta clinopodiicola, Didymella pomorum, Didymosphaeria variabile, Neocosmospora piperis and Neocucurbitaria cava.</title>
        <authorList>
            <person name="Hill R."/>
        </authorList>
    </citation>
    <scope>NUCLEOTIDE SEQUENCE</scope>
    <source>
        <strain evidence="2">IMI 355091</strain>
    </source>
</reference>
<dbReference type="InterPro" id="IPR050282">
    <property type="entry name" value="Cycloisomerase_2"/>
</dbReference>
<dbReference type="PANTHER" id="PTHR30344">
    <property type="entry name" value="6-PHOSPHOGLUCONOLACTONASE-RELATED"/>
    <property type="match status" value="1"/>
</dbReference>